<comment type="caution">
    <text evidence="2">The sequence shown here is derived from an EMBL/GenBank/DDBJ whole genome shotgun (WGS) entry which is preliminary data.</text>
</comment>
<evidence type="ECO:0000259" key="1">
    <source>
        <dbReference type="Pfam" id="PF02627"/>
    </source>
</evidence>
<protein>
    <submittedName>
        <fullName evidence="2">Carboxymuconolactone decarboxylase family protein</fullName>
    </submittedName>
</protein>
<gene>
    <name evidence="2" type="ORF">H0A72_09770</name>
</gene>
<dbReference type="InterPro" id="IPR003779">
    <property type="entry name" value="CMD-like"/>
</dbReference>
<evidence type="ECO:0000313" key="2">
    <source>
        <dbReference type="EMBL" id="NYT49592.1"/>
    </source>
</evidence>
<dbReference type="AlphaFoldDB" id="A0A853G132"/>
<dbReference type="GO" id="GO:0051920">
    <property type="term" value="F:peroxiredoxin activity"/>
    <property type="evidence" value="ECO:0007669"/>
    <property type="project" value="InterPro"/>
</dbReference>
<proteinExistence type="predicted"/>
<feature type="domain" description="Carboxymuconolactone decarboxylase-like" evidence="1">
    <location>
        <begin position="55"/>
        <end position="113"/>
    </location>
</feature>
<keyword evidence="3" id="KW-1185">Reference proteome</keyword>
<dbReference type="SUPFAM" id="SSF69118">
    <property type="entry name" value="AhpD-like"/>
    <property type="match status" value="1"/>
</dbReference>
<dbReference type="InterPro" id="IPR029032">
    <property type="entry name" value="AhpD-like"/>
</dbReference>
<accession>A0A853G132</accession>
<sequence length="188" mass="19999">MSRLTIHTIDTAPEAARERVEAAHKANGFLPNLIGVLANAPTALETYQVVSAINGRNSLSPAEREVVQITAATLNDCGFCVAGHTKLSLKKLQMPEAVVDALRRLEALEDPKLDALARFSVAVIEKKGQVSDDDLAAFRAAGYGDQQALEVVLGVSLATLCNYANSLAQTPINPELQAYANPELSAFA</sequence>
<dbReference type="RefSeq" id="WP_180154877.1">
    <property type="nucleotide sequence ID" value="NZ_JACCEM010000004.1"/>
</dbReference>
<dbReference type="Pfam" id="PF02627">
    <property type="entry name" value="CMD"/>
    <property type="match status" value="1"/>
</dbReference>
<reference evidence="2 3" key="1">
    <citation type="submission" date="2020-07" db="EMBL/GenBank/DDBJ databases">
        <title>Taxonomic revisions and descriptions of new bacterial species based on genomic comparisons in the high-G+C-content subgroup of the family Alcaligenaceae.</title>
        <authorList>
            <person name="Szabo A."/>
            <person name="Felfoldi T."/>
        </authorList>
    </citation>
    <scope>NUCLEOTIDE SEQUENCE [LARGE SCALE GENOMIC DNA]</scope>
    <source>
        <strain evidence="2 3">LMG 24012</strain>
    </source>
</reference>
<dbReference type="EMBL" id="JACCEM010000004">
    <property type="protein sequence ID" value="NYT49592.1"/>
    <property type="molecule type" value="Genomic_DNA"/>
</dbReference>
<evidence type="ECO:0000313" key="3">
    <source>
        <dbReference type="Proteomes" id="UP000559809"/>
    </source>
</evidence>
<dbReference type="PANTHER" id="PTHR35446">
    <property type="entry name" value="SI:CH211-175M2.5"/>
    <property type="match status" value="1"/>
</dbReference>
<organism evidence="2 3">
    <name type="scientific">Parapusillimonas granuli</name>
    <dbReference type="NCBI Taxonomy" id="380911"/>
    <lineage>
        <taxon>Bacteria</taxon>
        <taxon>Pseudomonadati</taxon>
        <taxon>Pseudomonadota</taxon>
        <taxon>Betaproteobacteria</taxon>
        <taxon>Burkholderiales</taxon>
        <taxon>Alcaligenaceae</taxon>
        <taxon>Parapusillimonas</taxon>
    </lineage>
</organism>
<dbReference type="Proteomes" id="UP000559809">
    <property type="component" value="Unassembled WGS sequence"/>
</dbReference>
<dbReference type="PANTHER" id="PTHR35446:SF3">
    <property type="entry name" value="CMD DOMAIN-CONTAINING PROTEIN"/>
    <property type="match status" value="1"/>
</dbReference>
<name>A0A853G132_9BURK</name>
<dbReference type="Gene3D" id="1.20.1290.10">
    <property type="entry name" value="AhpD-like"/>
    <property type="match status" value="1"/>
</dbReference>
<dbReference type="InterPro" id="IPR004675">
    <property type="entry name" value="AhpD_core"/>
</dbReference>
<dbReference type="NCBIfam" id="TIGR00778">
    <property type="entry name" value="ahpD_dom"/>
    <property type="match status" value="1"/>
</dbReference>